<dbReference type="Proteomes" id="UP000013941">
    <property type="component" value="Chromosome"/>
</dbReference>
<accession>R4RX06</accession>
<reference evidence="1 2" key="1">
    <citation type="journal article" date="2013" name="BMC Genomics">
        <title>Comparison of the complete genome sequence of two closely related isolates of 'Candidatus Phytoplasma australiense' reveals genome plasticity.</title>
        <authorList>
            <person name="Andersen M.T."/>
            <person name="Liefting L.W."/>
            <person name="Havukkala I."/>
            <person name="Beever R.E."/>
        </authorList>
    </citation>
    <scope>NUCLEOTIDE SEQUENCE [LARGE SCALE GENOMIC DNA]</scope>
    <source>
        <strain evidence="1 2">NZSb11</strain>
    </source>
</reference>
<evidence type="ECO:0000313" key="2">
    <source>
        <dbReference type="Proteomes" id="UP000013941"/>
    </source>
</evidence>
<dbReference type="HOGENOM" id="CLU_3158338_0_0_14"/>
<dbReference type="KEGG" id="nzs:SLY_0492"/>
<name>R4RX06_PHYAS</name>
<dbReference type="AlphaFoldDB" id="R4RX06"/>
<protein>
    <submittedName>
        <fullName evidence="1">Uncharacterized protein</fullName>
    </submittedName>
</protein>
<sequence>MRSSTQVAIRGVPAKDVVREIGARVRIPSAPPLILFLKLFEIFLFLKK</sequence>
<organism evidence="1 2">
    <name type="scientific">Strawberry lethal yellows phytoplasma (CPA) str. NZSb11</name>
    <dbReference type="NCBI Taxonomy" id="980422"/>
    <lineage>
        <taxon>Bacteria</taxon>
        <taxon>Bacillati</taxon>
        <taxon>Mycoplasmatota</taxon>
        <taxon>Mollicutes</taxon>
        <taxon>Acholeplasmatales</taxon>
        <taxon>Acholeplasmataceae</taxon>
        <taxon>Candidatus Phytoplasma</taxon>
        <taxon>16SrXII (Stolbur group)</taxon>
    </lineage>
</organism>
<dbReference type="EMBL" id="CP002548">
    <property type="protein sequence ID" value="AGL90412.1"/>
    <property type="molecule type" value="Genomic_DNA"/>
</dbReference>
<evidence type="ECO:0000313" key="1">
    <source>
        <dbReference type="EMBL" id="AGL90412.1"/>
    </source>
</evidence>
<keyword evidence="2" id="KW-1185">Reference proteome</keyword>
<proteinExistence type="predicted"/>
<gene>
    <name evidence="1" type="ORF">SLY_0492</name>
</gene>